<dbReference type="InterPro" id="IPR001783">
    <property type="entry name" value="Lumazine-bd"/>
</dbReference>
<dbReference type="NCBIfam" id="NF006767">
    <property type="entry name" value="PRK09289.1"/>
    <property type="match status" value="1"/>
</dbReference>
<evidence type="ECO:0000256" key="5">
    <source>
        <dbReference type="ARBA" id="ARBA00013950"/>
    </source>
</evidence>
<evidence type="ECO:0000256" key="8">
    <source>
        <dbReference type="ARBA" id="ARBA00022737"/>
    </source>
</evidence>
<evidence type="ECO:0000313" key="12">
    <source>
        <dbReference type="EMBL" id="MBM7838238.1"/>
    </source>
</evidence>
<keyword evidence="7 12" id="KW-0808">Transferase</keyword>
<evidence type="ECO:0000256" key="7">
    <source>
        <dbReference type="ARBA" id="ARBA00022679"/>
    </source>
</evidence>
<dbReference type="PIRSF" id="PIRSF000498">
    <property type="entry name" value="Riboflavin_syn_A"/>
    <property type="match status" value="1"/>
</dbReference>
<dbReference type="PANTHER" id="PTHR21098:SF12">
    <property type="entry name" value="RIBOFLAVIN SYNTHASE"/>
    <property type="match status" value="1"/>
</dbReference>
<dbReference type="EMBL" id="JAFBCV010000003">
    <property type="protein sequence ID" value="MBM7838238.1"/>
    <property type="molecule type" value="Genomic_DNA"/>
</dbReference>
<protein>
    <recommendedName>
        <fullName evidence="5 9">Riboflavin synthase</fullName>
        <ecNumber evidence="4 9">2.5.1.9</ecNumber>
    </recommendedName>
</protein>
<dbReference type="NCBIfam" id="NF009566">
    <property type="entry name" value="PRK13020.1"/>
    <property type="match status" value="1"/>
</dbReference>
<evidence type="ECO:0000259" key="11">
    <source>
        <dbReference type="PROSITE" id="PS51177"/>
    </source>
</evidence>
<comment type="catalytic activity">
    <reaction evidence="1">
        <text>2 6,7-dimethyl-8-(1-D-ribityl)lumazine + H(+) = 5-amino-6-(D-ribitylamino)uracil + riboflavin</text>
        <dbReference type="Rhea" id="RHEA:20772"/>
        <dbReference type="ChEBI" id="CHEBI:15378"/>
        <dbReference type="ChEBI" id="CHEBI:15934"/>
        <dbReference type="ChEBI" id="CHEBI:57986"/>
        <dbReference type="ChEBI" id="CHEBI:58201"/>
        <dbReference type="EC" id="2.5.1.9"/>
    </reaction>
</comment>
<dbReference type="Pfam" id="PF00677">
    <property type="entry name" value="Lum_binding"/>
    <property type="match status" value="2"/>
</dbReference>
<evidence type="ECO:0000256" key="4">
    <source>
        <dbReference type="ARBA" id="ARBA00012827"/>
    </source>
</evidence>
<evidence type="ECO:0000256" key="6">
    <source>
        <dbReference type="ARBA" id="ARBA00022619"/>
    </source>
</evidence>
<feature type="domain" description="Lumazine-binding" evidence="11">
    <location>
        <begin position="97"/>
        <end position="193"/>
    </location>
</feature>
<feature type="domain" description="Lumazine-binding" evidence="11">
    <location>
        <begin position="1"/>
        <end position="96"/>
    </location>
</feature>
<sequence length="216" mass="23665">MFTGIVEEKGTLAVIKQNGQSLTLKVNASHVLTDVANGDSLSVNGVCLTVTSFSRTDFEVDVMPETFEATTLKDLKRGSEVNLERAMAAHSRFGGHIVSGHIDGVGTIRRREKRENAVYFDIEATKDILRFIVQKGSVAIDGISLTVFSVSDDTFTISLIPHTLQETVMGSKVSGDQVNIECDMIGKYVEKMLQPQQQEAKSSTSLTQLLQENGFY</sequence>
<dbReference type="PANTHER" id="PTHR21098">
    <property type="entry name" value="RIBOFLAVIN SYNTHASE ALPHA CHAIN"/>
    <property type="match status" value="1"/>
</dbReference>
<evidence type="ECO:0000256" key="2">
    <source>
        <dbReference type="ARBA" id="ARBA00002803"/>
    </source>
</evidence>
<dbReference type="Proteomes" id="UP001179280">
    <property type="component" value="Unassembled WGS sequence"/>
</dbReference>
<evidence type="ECO:0000256" key="1">
    <source>
        <dbReference type="ARBA" id="ARBA00000968"/>
    </source>
</evidence>
<dbReference type="GO" id="GO:0004746">
    <property type="term" value="F:riboflavin synthase activity"/>
    <property type="evidence" value="ECO:0007669"/>
    <property type="project" value="UniProtKB-EC"/>
</dbReference>
<dbReference type="InterPro" id="IPR017938">
    <property type="entry name" value="Riboflavin_synthase-like_b-brl"/>
</dbReference>
<dbReference type="Gene3D" id="2.40.30.20">
    <property type="match status" value="2"/>
</dbReference>
<evidence type="ECO:0000313" key="13">
    <source>
        <dbReference type="Proteomes" id="UP001179280"/>
    </source>
</evidence>
<dbReference type="InterPro" id="IPR026017">
    <property type="entry name" value="Lumazine-bd_dom"/>
</dbReference>
<dbReference type="EC" id="2.5.1.9" evidence="4 9"/>
<comment type="function">
    <text evidence="2">Catalyzes the dismutation of two molecules of 6,7-dimethyl-8-ribityllumazine, resulting in the formation of riboflavin and 5-amino-6-(D-ribitylamino)uracil.</text>
</comment>
<organism evidence="12 13">
    <name type="scientific">Shouchella xiaoxiensis</name>
    <dbReference type="NCBI Taxonomy" id="766895"/>
    <lineage>
        <taxon>Bacteria</taxon>
        <taxon>Bacillati</taxon>
        <taxon>Bacillota</taxon>
        <taxon>Bacilli</taxon>
        <taxon>Bacillales</taxon>
        <taxon>Bacillaceae</taxon>
        <taxon>Shouchella</taxon>
    </lineage>
</organism>
<reference evidence="12" key="1">
    <citation type="submission" date="2021-01" db="EMBL/GenBank/DDBJ databases">
        <title>Genomic Encyclopedia of Type Strains, Phase IV (KMG-IV): sequencing the most valuable type-strain genomes for metagenomic binning, comparative biology and taxonomic classification.</title>
        <authorList>
            <person name="Goeker M."/>
        </authorList>
    </citation>
    <scope>NUCLEOTIDE SEQUENCE</scope>
    <source>
        <strain evidence="12">DSM 21943</strain>
    </source>
</reference>
<accession>A0ABS2SRT8</accession>
<evidence type="ECO:0000256" key="3">
    <source>
        <dbReference type="ARBA" id="ARBA00004887"/>
    </source>
</evidence>
<keyword evidence="13" id="KW-1185">Reference proteome</keyword>
<keyword evidence="8" id="KW-0677">Repeat</keyword>
<dbReference type="RefSeq" id="WP_035418406.1">
    <property type="nucleotide sequence ID" value="NZ_JAFBCV010000003.1"/>
</dbReference>
<feature type="repeat" description="Lumazine-binding" evidence="10">
    <location>
        <begin position="97"/>
        <end position="193"/>
    </location>
</feature>
<keyword evidence="6" id="KW-0686">Riboflavin biosynthesis</keyword>
<dbReference type="NCBIfam" id="TIGR00187">
    <property type="entry name" value="ribE"/>
    <property type="match status" value="1"/>
</dbReference>
<dbReference type="InterPro" id="IPR023366">
    <property type="entry name" value="ATP_synth_asu-like_sf"/>
</dbReference>
<evidence type="ECO:0000256" key="10">
    <source>
        <dbReference type="PROSITE-ProRule" id="PRU00524"/>
    </source>
</evidence>
<name>A0ABS2SRT8_9BACI</name>
<dbReference type="CDD" id="cd00402">
    <property type="entry name" value="Riboflavin_synthase_like"/>
    <property type="match status" value="1"/>
</dbReference>
<comment type="pathway">
    <text evidence="3">Cofactor biosynthesis; riboflavin biosynthesis; riboflavin from 2-hydroxy-3-oxobutyl phosphate and 5-amino-6-(D-ribitylamino)uracil: step 2/2.</text>
</comment>
<dbReference type="SUPFAM" id="SSF63380">
    <property type="entry name" value="Riboflavin synthase domain-like"/>
    <property type="match status" value="2"/>
</dbReference>
<dbReference type="PROSITE" id="PS51177">
    <property type="entry name" value="LUMAZINE_BIND"/>
    <property type="match status" value="2"/>
</dbReference>
<proteinExistence type="predicted"/>
<evidence type="ECO:0000256" key="9">
    <source>
        <dbReference type="NCBIfam" id="TIGR00187"/>
    </source>
</evidence>
<comment type="caution">
    <text evidence="12">The sequence shown here is derived from an EMBL/GenBank/DDBJ whole genome shotgun (WGS) entry which is preliminary data.</text>
</comment>
<gene>
    <name evidence="12" type="ORF">JOC54_001469</name>
</gene>
<feature type="repeat" description="Lumazine-binding" evidence="10">
    <location>
        <begin position="1"/>
        <end position="96"/>
    </location>
</feature>